<dbReference type="InterPro" id="IPR029063">
    <property type="entry name" value="SAM-dependent_MTases_sf"/>
</dbReference>
<dbReference type="AlphaFoldDB" id="A0A7S2JLU4"/>
<proteinExistence type="predicted"/>
<name>A0A7S2JLU4_9EUKA</name>
<evidence type="ECO:0008006" key="4">
    <source>
        <dbReference type="Google" id="ProtNLM"/>
    </source>
</evidence>
<evidence type="ECO:0000256" key="1">
    <source>
        <dbReference type="ARBA" id="ARBA00022603"/>
    </source>
</evidence>
<dbReference type="SUPFAM" id="SSF53335">
    <property type="entry name" value="S-adenosyl-L-methionine-dependent methyltransferases"/>
    <property type="match status" value="1"/>
</dbReference>
<gene>
    <name evidence="3" type="ORF">CBRE1094_LOCUS45692</name>
</gene>
<dbReference type="Pfam" id="PF03602">
    <property type="entry name" value="Cons_hypoth95"/>
    <property type="match status" value="1"/>
</dbReference>
<dbReference type="GO" id="GO:0008168">
    <property type="term" value="F:methyltransferase activity"/>
    <property type="evidence" value="ECO:0007669"/>
    <property type="project" value="UniProtKB-KW"/>
</dbReference>
<dbReference type="GO" id="GO:0005737">
    <property type="term" value="C:cytoplasm"/>
    <property type="evidence" value="ECO:0007669"/>
    <property type="project" value="TreeGrafter"/>
</dbReference>
<dbReference type="EMBL" id="HBGU01083764">
    <property type="protein sequence ID" value="CAD9551565.1"/>
    <property type="molecule type" value="Transcribed_RNA"/>
</dbReference>
<dbReference type="PANTHER" id="PTHR13370:SF3">
    <property type="entry name" value="TRNA (GUANINE(10)-N2)-METHYLTRANSFERASE HOMOLOG"/>
    <property type="match status" value="1"/>
</dbReference>
<keyword evidence="2" id="KW-0808">Transferase</keyword>
<keyword evidence="1" id="KW-0489">Methyltransferase</keyword>
<organism evidence="3">
    <name type="scientific">Haptolina brevifila</name>
    <dbReference type="NCBI Taxonomy" id="156173"/>
    <lineage>
        <taxon>Eukaryota</taxon>
        <taxon>Haptista</taxon>
        <taxon>Haptophyta</taxon>
        <taxon>Prymnesiophyceae</taxon>
        <taxon>Prymnesiales</taxon>
        <taxon>Prymnesiaceae</taxon>
        <taxon>Haptolina</taxon>
    </lineage>
</organism>
<protein>
    <recommendedName>
        <fullName evidence="4">Site-specific DNA-methyltransferase (adenine-specific)</fullName>
    </recommendedName>
</protein>
<dbReference type="CDD" id="cd02440">
    <property type="entry name" value="AdoMet_MTases"/>
    <property type="match status" value="1"/>
</dbReference>
<evidence type="ECO:0000256" key="2">
    <source>
        <dbReference type="ARBA" id="ARBA00022679"/>
    </source>
</evidence>
<sequence length="284" mass="29876">MASCGSAAARPGDAAWVLLREQYGRVHLGWRVASGPAAGPGAPGVAQGRRCYTGWLGQYALKQRRHAAATAMEPEIAFLMANWARISAASRVLDPTCGSCGLLLSAAVLGATQLVGIDMNRSAFEGVAADFSRMALPAPKLVCGDVLAPRHTPELASDALYDAIVCDPPYNLQAPVFVQGSAQTGPLAAADLTSAVLGLAARALTPGGRLVLFVPARGAEVSLTLEELLARRMPPAAHRPALRIVYGRLQRFSTRRSRRAGSSATPRASRGPGAFARWLICLER</sequence>
<dbReference type="Gene3D" id="3.40.50.150">
    <property type="entry name" value="Vaccinia Virus protein VP39"/>
    <property type="match status" value="1"/>
</dbReference>
<evidence type="ECO:0000313" key="3">
    <source>
        <dbReference type="EMBL" id="CAD9551565.1"/>
    </source>
</evidence>
<dbReference type="GO" id="GO:0032259">
    <property type="term" value="P:methylation"/>
    <property type="evidence" value="ECO:0007669"/>
    <property type="project" value="UniProtKB-KW"/>
</dbReference>
<reference evidence="3" key="1">
    <citation type="submission" date="2021-01" db="EMBL/GenBank/DDBJ databases">
        <authorList>
            <person name="Corre E."/>
            <person name="Pelletier E."/>
            <person name="Niang G."/>
            <person name="Scheremetjew M."/>
            <person name="Finn R."/>
            <person name="Kale V."/>
            <person name="Holt S."/>
            <person name="Cochrane G."/>
            <person name="Meng A."/>
            <person name="Brown T."/>
            <person name="Cohen L."/>
        </authorList>
    </citation>
    <scope>NUCLEOTIDE SEQUENCE</scope>
    <source>
        <strain evidence="3">UTEX LB 985</strain>
    </source>
</reference>
<dbReference type="PRINTS" id="PR00507">
    <property type="entry name" value="N12N6MTFRASE"/>
</dbReference>
<dbReference type="PANTHER" id="PTHR13370">
    <property type="entry name" value="RNA METHYLASE-RELATED"/>
    <property type="match status" value="1"/>
</dbReference>
<dbReference type="InterPro" id="IPR002052">
    <property type="entry name" value="DNA_methylase_N6_adenine_CS"/>
</dbReference>
<dbReference type="PROSITE" id="PS00092">
    <property type="entry name" value="N6_MTASE"/>
    <property type="match status" value="1"/>
</dbReference>
<dbReference type="GO" id="GO:0003676">
    <property type="term" value="F:nucleic acid binding"/>
    <property type="evidence" value="ECO:0007669"/>
    <property type="project" value="InterPro"/>
</dbReference>
<accession>A0A7S2JLU4</accession>